<evidence type="ECO:0000313" key="3">
    <source>
        <dbReference type="Proteomes" id="UP000275078"/>
    </source>
</evidence>
<dbReference type="Proteomes" id="UP000275078">
    <property type="component" value="Unassembled WGS sequence"/>
</dbReference>
<dbReference type="Gene3D" id="3.30.160.60">
    <property type="entry name" value="Classic Zinc Finger"/>
    <property type="match status" value="1"/>
</dbReference>
<feature type="compositionally biased region" description="Polar residues" evidence="1">
    <location>
        <begin position="192"/>
        <end position="206"/>
    </location>
</feature>
<feature type="region of interest" description="Disordered" evidence="1">
    <location>
        <begin position="1"/>
        <end position="25"/>
    </location>
</feature>
<feature type="region of interest" description="Disordered" evidence="1">
    <location>
        <begin position="184"/>
        <end position="214"/>
    </location>
</feature>
<evidence type="ECO:0000256" key="1">
    <source>
        <dbReference type="SAM" id="MobiDB-lite"/>
    </source>
</evidence>
<protein>
    <recommendedName>
        <fullName evidence="4">C2H2-type domain-containing protein</fullName>
    </recommendedName>
</protein>
<dbReference type="AlphaFoldDB" id="A0A3N4IBJ8"/>
<sequence>MEGATKEPRQFQFPLVGRDEEEMEERRRILGINTSAEAPAIAPTGKGLTTIPVEGPEFPEANTAHAIDTAPLIFSPFHAFQDEDIISLMEASSSSLSGRGRSPSPEFPNFDWDSLFASAQPDVSVPIAGCSATKSSEMHLSAQGITRKYDATAVVVNLETPHAGSPHQVSRHLEVATVERVKIGRGRRKTSPAKTGQQKTAQSTVHQGKGKTGNGNKPFICTLPECPKDFASARKTDLLRHLREYHEMFLFVCVNPHCRSLGYDNQKKKHRTARALRAKGHVVHCYEGAIEADNWLTVVERIKGKGFKLLPLVPVEYREAILNGFSGDND</sequence>
<evidence type="ECO:0008006" key="4">
    <source>
        <dbReference type="Google" id="ProtNLM"/>
    </source>
</evidence>
<reference evidence="2 3" key="1">
    <citation type="journal article" date="2018" name="Nat. Ecol. Evol.">
        <title>Pezizomycetes genomes reveal the molecular basis of ectomycorrhizal truffle lifestyle.</title>
        <authorList>
            <person name="Murat C."/>
            <person name="Payen T."/>
            <person name="Noel B."/>
            <person name="Kuo A."/>
            <person name="Morin E."/>
            <person name="Chen J."/>
            <person name="Kohler A."/>
            <person name="Krizsan K."/>
            <person name="Balestrini R."/>
            <person name="Da Silva C."/>
            <person name="Montanini B."/>
            <person name="Hainaut M."/>
            <person name="Levati E."/>
            <person name="Barry K.W."/>
            <person name="Belfiori B."/>
            <person name="Cichocki N."/>
            <person name="Clum A."/>
            <person name="Dockter R.B."/>
            <person name="Fauchery L."/>
            <person name="Guy J."/>
            <person name="Iotti M."/>
            <person name="Le Tacon F."/>
            <person name="Lindquist E.A."/>
            <person name="Lipzen A."/>
            <person name="Malagnac F."/>
            <person name="Mello A."/>
            <person name="Molinier V."/>
            <person name="Miyauchi S."/>
            <person name="Poulain J."/>
            <person name="Riccioni C."/>
            <person name="Rubini A."/>
            <person name="Sitrit Y."/>
            <person name="Splivallo R."/>
            <person name="Traeger S."/>
            <person name="Wang M."/>
            <person name="Zifcakova L."/>
            <person name="Wipf D."/>
            <person name="Zambonelli A."/>
            <person name="Paolocci F."/>
            <person name="Nowrousian M."/>
            <person name="Ottonello S."/>
            <person name="Baldrian P."/>
            <person name="Spatafora J.W."/>
            <person name="Henrissat B."/>
            <person name="Nagy L.G."/>
            <person name="Aury J.M."/>
            <person name="Wincker P."/>
            <person name="Grigoriev I.V."/>
            <person name="Bonfante P."/>
            <person name="Martin F.M."/>
        </authorList>
    </citation>
    <scope>NUCLEOTIDE SEQUENCE [LARGE SCALE GENOMIC DNA]</scope>
    <source>
        <strain evidence="2 3">RN42</strain>
    </source>
</reference>
<gene>
    <name evidence="2" type="ORF">BJ508DRAFT_66125</name>
</gene>
<evidence type="ECO:0000313" key="2">
    <source>
        <dbReference type="EMBL" id="RPA83459.1"/>
    </source>
</evidence>
<name>A0A3N4IBJ8_ASCIM</name>
<organism evidence="2 3">
    <name type="scientific">Ascobolus immersus RN42</name>
    <dbReference type="NCBI Taxonomy" id="1160509"/>
    <lineage>
        <taxon>Eukaryota</taxon>
        <taxon>Fungi</taxon>
        <taxon>Dikarya</taxon>
        <taxon>Ascomycota</taxon>
        <taxon>Pezizomycotina</taxon>
        <taxon>Pezizomycetes</taxon>
        <taxon>Pezizales</taxon>
        <taxon>Ascobolaceae</taxon>
        <taxon>Ascobolus</taxon>
    </lineage>
</organism>
<proteinExistence type="predicted"/>
<dbReference type="EMBL" id="ML119664">
    <property type="protein sequence ID" value="RPA83459.1"/>
    <property type="molecule type" value="Genomic_DNA"/>
</dbReference>
<keyword evidence="3" id="KW-1185">Reference proteome</keyword>
<accession>A0A3N4IBJ8</accession>